<dbReference type="EMBL" id="HBGF01040409">
    <property type="protein sequence ID" value="CAD9139837.1"/>
    <property type="molecule type" value="Transcribed_RNA"/>
</dbReference>
<organism evidence="2">
    <name type="scientific">Neobodo designis</name>
    <name type="common">Flagellated protozoan</name>
    <name type="synonym">Bodo designis</name>
    <dbReference type="NCBI Taxonomy" id="312471"/>
    <lineage>
        <taxon>Eukaryota</taxon>
        <taxon>Discoba</taxon>
        <taxon>Euglenozoa</taxon>
        <taxon>Kinetoplastea</taxon>
        <taxon>Metakinetoplastina</taxon>
        <taxon>Neobodonida</taxon>
        <taxon>Neobodo</taxon>
    </lineage>
</organism>
<feature type="region of interest" description="Disordered" evidence="1">
    <location>
        <begin position="1"/>
        <end position="36"/>
    </location>
</feature>
<feature type="region of interest" description="Disordered" evidence="1">
    <location>
        <begin position="284"/>
        <end position="304"/>
    </location>
</feature>
<feature type="compositionally biased region" description="Polar residues" evidence="1">
    <location>
        <begin position="120"/>
        <end position="132"/>
    </location>
</feature>
<accession>A0A7S1MT70</accession>
<reference evidence="2" key="1">
    <citation type="submission" date="2021-01" db="EMBL/GenBank/DDBJ databases">
        <authorList>
            <person name="Corre E."/>
            <person name="Pelletier E."/>
            <person name="Niang G."/>
            <person name="Scheremetjew M."/>
            <person name="Finn R."/>
            <person name="Kale V."/>
            <person name="Holt S."/>
            <person name="Cochrane G."/>
            <person name="Meng A."/>
            <person name="Brown T."/>
            <person name="Cohen L."/>
        </authorList>
    </citation>
    <scope>NUCLEOTIDE SEQUENCE</scope>
    <source>
        <strain evidence="2">CCAP 1951/1</strain>
    </source>
</reference>
<evidence type="ECO:0000313" key="2">
    <source>
        <dbReference type="EMBL" id="CAD9139837.1"/>
    </source>
</evidence>
<sequence>MGSCCSADTGGPRRGYAHDSAPQTVDPDEGADDPAVAPFLPHLWVLVQRRSGRLELRECGGRRGGSTSPSARRRVKSTASTGSDAASAGESSGSSHGSSDHRRPSPSSSSSQRRQRHHNPNSVDIGSQPTMMFNGAVSANSEEAFRNLAAESTHSSITDFESDGRVTAEPCSVATALREAGTVVRARLKYDINGDVDQFEPPAEHPLVLRASISKCAQWLPESFVARRRQESPGINGVLMKAGETPAETSSGPARAAAANPFGTRARRAPLTVDALDMHHRLLQWSEADAARQRQQQPNGPPTT</sequence>
<feature type="compositionally biased region" description="Basic and acidic residues" evidence="1">
    <location>
        <begin position="52"/>
        <end position="61"/>
    </location>
</feature>
<name>A0A7S1MT70_NEODS</name>
<feature type="compositionally biased region" description="Low complexity" evidence="1">
    <location>
        <begin position="77"/>
        <end position="97"/>
    </location>
</feature>
<feature type="region of interest" description="Disordered" evidence="1">
    <location>
        <begin position="52"/>
        <end position="132"/>
    </location>
</feature>
<evidence type="ECO:0000256" key="1">
    <source>
        <dbReference type="SAM" id="MobiDB-lite"/>
    </source>
</evidence>
<proteinExistence type="predicted"/>
<gene>
    <name evidence="2" type="ORF">NDES1114_LOCUS27069</name>
</gene>
<protein>
    <submittedName>
        <fullName evidence="2">Uncharacterized protein</fullName>
    </submittedName>
</protein>
<dbReference type="AlphaFoldDB" id="A0A7S1MT70"/>